<feature type="domain" description="Formyl transferase N-terminal" evidence="1">
    <location>
        <begin position="91"/>
        <end position="175"/>
    </location>
</feature>
<dbReference type="PANTHER" id="PTHR11138">
    <property type="entry name" value="METHIONYL-TRNA FORMYLTRANSFERASE"/>
    <property type="match status" value="1"/>
</dbReference>
<evidence type="ECO:0000313" key="2">
    <source>
        <dbReference type="EMBL" id="WQC00275.1"/>
    </source>
</evidence>
<dbReference type="Gene3D" id="3.40.50.12230">
    <property type="match status" value="1"/>
</dbReference>
<dbReference type="EMBL" id="CP139858">
    <property type="protein sequence ID" value="WQC00275.1"/>
    <property type="molecule type" value="Genomic_DNA"/>
</dbReference>
<keyword evidence="3" id="KW-1185">Reference proteome</keyword>
<evidence type="ECO:0000259" key="1">
    <source>
        <dbReference type="Pfam" id="PF00551"/>
    </source>
</evidence>
<dbReference type="SUPFAM" id="SSF53328">
    <property type="entry name" value="Formyltransferase"/>
    <property type="match status" value="1"/>
</dbReference>
<sequence>MSPQAGSGRLSAVFVLDITHYTGPLLAGWLEAGHRIDAIVVPGYRQRPKHFSTGNLRRRLKRGFLLKRYIGNTAVRLVEFGRPYDWGTLGGQLSEFKADVLICFAFPALIPHDVLGCFPKGGLNLHPALLPNYRGPHPLHRLAVDGQHAVHGGVTLHRMSDSFDDGDILGQVSFSEADWVSLRTLIDSVATAMRMLVSEVAPAYCKGSLSGMRQPVGDFVWARLDAAHTMISPAMSIEHVARLWHVLGTLPGIYLDVAGRKVRLGLQIRRLGPPTGQAPFTRWGIVEFDLADGRVQHLTYGRLLKRLSKWYAMLTPSQVGKSRHEIKLFYEPQNGPTR</sequence>
<gene>
    <name evidence="2" type="ORF">U0R22_004475</name>
</gene>
<proteinExistence type="predicted"/>
<name>A0ABZ0VVL2_9HYPH</name>
<accession>A0ABZ0VVL2</accession>
<dbReference type="Pfam" id="PF00551">
    <property type="entry name" value="Formyl_trans_N"/>
    <property type="match status" value="1"/>
</dbReference>
<reference evidence="2 3" key="1">
    <citation type="submission" date="2023-11" db="EMBL/GenBank/DDBJ databases">
        <authorList>
            <person name="Panchal A.K."/>
            <person name="Meaney J.S."/>
            <person name="Karas B.J."/>
            <person name="diCenzo G.C."/>
        </authorList>
    </citation>
    <scope>NUCLEOTIDE SEQUENCE [LARGE SCALE GENOMIC DNA]</scope>
    <source>
        <strain evidence="2 3">NZP2235</strain>
    </source>
</reference>
<protein>
    <submittedName>
        <fullName evidence="2">Formyltransferase family protein</fullName>
    </submittedName>
</protein>
<dbReference type="PANTHER" id="PTHR11138:SF5">
    <property type="entry name" value="METHIONYL-TRNA FORMYLTRANSFERASE, MITOCHONDRIAL"/>
    <property type="match status" value="1"/>
</dbReference>
<evidence type="ECO:0000313" key="3">
    <source>
        <dbReference type="Proteomes" id="UP001322481"/>
    </source>
</evidence>
<dbReference type="InterPro" id="IPR036477">
    <property type="entry name" value="Formyl_transf_N_sf"/>
</dbReference>
<dbReference type="InterPro" id="IPR002376">
    <property type="entry name" value="Formyl_transf_N"/>
</dbReference>
<dbReference type="Proteomes" id="UP001322481">
    <property type="component" value="Chromosome"/>
</dbReference>
<organism evidence="2 3">
    <name type="scientific">Mesorhizobium huakuii</name>
    <dbReference type="NCBI Taxonomy" id="28104"/>
    <lineage>
        <taxon>Bacteria</taxon>
        <taxon>Pseudomonadati</taxon>
        <taxon>Pseudomonadota</taxon>
        <taxon>Alphaproteobacteria</taxon>
        <taxon>Hyphomicrobiales</taxon>
        <taxon>Phyllobacteriaceae</taxon>
        <taxon>Mesorhizobium</taxon>
    </lineage>
</organism>
<dbReference type="RefSeq" id="WP_322415064.1">
    <property type="nucleotide sequence ID" value="NZ_CP139858.1"/>
</dbReference>